<dbReference type="Proteomes" id="UP001596044">
    <property type="component" value="Unassembled WGS sequence"/>
</dbReference>
<evidence type="ECO:0000259" key="6">
    <source>
        <dbReference type="PROSITE" id="PS51935"/>
    </source>
</evidence>
<dbReference type="PANTHER" id="PTHR47053">
    <property type="entry name" value="MUREIN DD-ENDOPEPTIDASE MEPH-RELATED"/>
    <property type="match status" value="1"/>
</dbReference>
<protein>
    <submittedName>
        <fullName evidence="7">C40 family peptidase</fullName>
    </submittedName>
</protein>
<keyword evidence="8" id="KW-1185">Reference proteome</keyword>
<reference evidence="8" key="1">
    <citation type="journal article" date="2019" name="Int. J. Syst. Evol. Microbiol.">
        <title>The Global Catalogue of Microorganisms (GCM) 10K type strain sequencing project: providing services to taxonomists for standard genome sequencing and annotation.</title>
        <authorList>
            <consortium name="The Broad Institute Genomics Platform"/>
            <consortium name="The Broad Institute Genome Sequencing Center for Infectious Disease"/>
            <person name="Wu L."/>
            <person name="Ma J."/>
        </authorList>
    </citation>
    <scope>NUCLEOTIDE SEQUENCE [LARGE SCALE GENOMIC DNA]</scope>
    <source>
        <strain evidence="8">KACC 11904</strain>
    </source>
</reference>
<dbReference type="InterPro" id="IPR051202">
    <property type="entry name" value="Peptidase_C40"/>
</dbReference>
<keyword evidence="5" id="KW-0732">Signal</keyword>
<feature type="chain" id="PRO_5045928094" evidence="5">
    <location>
        <begin position="38"/>
        <end position="179"/>
    </location>
</feature>
<evidence type="ECO:0000313" key="8">
    <source>
        <dbReference type="Proteomes" id="UP001596044"/>
    </source>
</evidence>
<evidence type="ECO:0000313" key="7">
    <source>
        <dbReference type="EMBL" id="MFC5450551.1"/>
    </source>
</evidence>
<name>A0ABW0KC93_9BACL</name>
<organism evidence="7 8">
    <name type="scientific">Paenibacillus aestuarii</name>
    <dbReference type="NCBI Taxonomy" id="516965"/>
    <lineage>
        <taxon>Bacteria</taxon>
        <taxon>Bacillati</taxon>
        <taxon>Bacillota</taxon>
        <taxon>Bacilli</taxon>
        <taxon>Bacillales</taxon>
        <taxon>Paenibacillaceae</taxon>
        <taxon>Paenibacillus</taxon>
    </lineage>
</organism>
<feature type="domain" description="NlpC/P60" evidence="6">
    <location>
        <begin position="55"/>
        <end position="179"/>
    </location>
</feature>
<dbReference type="InterPro" id="IPR000064">
    <property type="entry name" value="NLP_P60_dom"/>
</dbReference>
<proteinExistence type="inferred from homology"/>
<dbReference type="Pfam" id="PF00877">
    <property type="entry name" value="NLPC_P60"/>
    <property type="match status" value="1"/>
</dbReference>
<comment type="similarity">
    <text evidence="1">Belongs to the peptidase C40 family.</text>
</comment>
<evidence type="ECO:0000256" key="5">
    <source>
        <dbReference type="SAM" id="SignalP"/>
    </source>
</evidence>
<accession>A0ABW0KC93</accession>
<evidence type="ECO:0000256" key="1">
    <source>
        <dbReference type="ARBA" id="ARBA00007074"/>
    </source>
</evidence>
<evidence type="ECO:0000256" key="3">
    <source>
        <dbReference type="ARBA" id="ARBA00022801"/>
    </source>
</evidence>
<dbReference type="PANTHER" id="PTHR47053:SF1">
    <property type="entry name" value="MUREIN DD-ENDOPEPTIDASE MEPH-RELATED"/>
    <property type="match status" value="1"/>
</dbReference>
<keyword evidence="4" id="KW-0788">Thiol protease</keyword>
<dbReference type="EMBL" id="JBHSMJ010000026">
    <property type="protein sequence ID" value="MFC5450551.1"/>
    <property type="molecule type" value="Genomic_DNA"/>
</dbReference>
<dbReference type="InterPro" id="IPR038765">
    <property type="entry name" value="Papain-like_cys_pep_sf"/>
</dbReference>
<keyword evidence="3" id="KW-0378">Hydrolase</keyword>
<feature type="signal peptide" evidence="5">
    <location>
        <begin position="1"/>
        <end position="37"/>
    </location>
</feature>
<evidence type="ECO:0000256" key="2">
    <source>
        <dbReference type="ARBA" id="ARBA00022670"/>
    </source>
</evidence>
<dbReference type="SUPFAM" id="SSF54001">
    <property type="entry name" value="Cysteine proteinases"/>
    <property type="match status" value="1"/>
</dbReference>
<sequence length="179" mass="19257">MHVMKKSRLGKSLVGISLSLSLLTSGSLLLYAPSAQASTITADATATYSATSISTSKADKIISTAKSYIGKVKYAYGVRDVSRLRLDCSAFTQLVFQKNGISIPWGSKAQAKVGNYVSKSNLRKGDLVMFSVGTPGRIDHVGIYVGNGKFISNTTSSGVVINEMNSGYWKNRYITARRL</sequence>
<gene>
    <name evidence="7" type="ORF">ACFPOG_20060</name>
</gene>
<dbReference type="RefSeq" id="WP_270885255.1">
    <property type="nucleotide sequence ID" value="NZ_JAQFVF010000088.1"/>
</dbReference>
<dbReference type="PROSITE" id="PS51935">
    <property type="entry name" value="NLPC_P60"/>
    <property type="match status" value="1"/>
</dbReference>
<evidence type="ECO:0000256" key="4">
    <source>
        <dbReference type="ARBA" id="ARBA00022807"/>
    </source>
</evidence>
<comment type="caution">
    <text evidence="7">The sequence shown here is derived from an EMBL/GenBank/DDBJ whole genome shotgun (WGS) entry which is preliminary data.</text>
</comment>
<dbReference type="Gene3D" id="3.90.1720.10">
    <property type="entry name" value="endopeptidase domain like (from Nostoc punctiforme)"/>
    <property type="match status" value="1"/>
</dbReference>
<keyword evidence="2" id="KW-0645">Protease</keyword>